<keyword evidence="2 7" id="KW-0699">rRNA-binding</keyword>
<dbReference type="GO" id="GO:0003735">
    <property type="term" value="F:structural constituent of ribosome"/>
    <property type="evidence" value="ECO:0007669"/>
    <property type="project" value="InterPro"/>
</dbReference>
<proteinExistence type="inferred from homology"/>
<dbReference type="HAMAP" id="MF_00503">
    <property type="entry name" value="Ribosomal_bL9"/>
    <property type="match status" value="1"/>
</dbReference>
<dbReference type="GO" id="GO:0006412">
    <property type="term" value="P:translation"/>
    <property type="evidence" value="ECO:0007669"/>
    <property type="project" value="UniProtKB-UniRule"/>
</dbReference>
<evidence type="ECO:0000256" key="5">
    <source>
        <dbReference type="ARBA" id="ARBA00023274"/>
    </source>
</evidence>
<dbReference type="Gene3D" id="3.10.430.100">
    <property type="entry name" value="Ribosomal protein L9, C-terminal domain"/>
    <property type="match status" value="1"/>
</dbReference>
<dbReference type="InterPro" id="IPR020070">
    <property type="entry name" value="Ribosomal_bL9_N"/>
</dbReference>
<dbReference type="AlphaFoldDB" id="A0A1F8EHK0"/>
<feature type="domain" description="Ribosomal protein L9" evidence="8">
    <location>
        <begin position="13"/>
        <end position="40"/>
    </location>
</feature>
<dbReference type="GO" id="GO:0019843">
    <property type="term" value="F:rRNA binding"/>
    <property type="evidence" value="ECO:0007669"/>
    <property type="project" value="UniProtKB-UniRule"/>
</dbReference>
<dbReference type="GO" id="GO:1990904">
    <property type="term" value="C:ribonucleoprotein complex"/>
    <property type="evidence" value="ECO:0007669"/>
    <property type="project" value="UniProtKB-KW"/>
</dbReference>
<name>A0A1F8EHK0_9BACT</name>
<evidence type="ECO:0000259" key="8">
    <source>
        <dbReference type="PROSITE" id="PS00651"/>
    </source>
</evidence>
<dbReference type="GO" id="GO:0005840">
    <property type="term" value="C:ribosome"/>
    <property type="evidence" value="ECO:0007669"/>
    <property type="project" value="UniProtKB-KW"/>
</dbReference>
<evidence type="ECO:0000313" key="9">
    <source>
        <dbReference type="EMBL" id="OGN00098.1"/>
    </source>
</evidence>
<dbReference type="Proteomes" id="UP000177594">
    <property type="component" value="Unassembled WGS sequence"/>
</dbReference>
<dbReference type="InterPro" id="IPR020069">
    <property type="entry name" value="Ribosomal_bL9_C"/>
</dbReference>
<comment type="caution">
    <text evidence="9">The sequence shown here is derived from an EMBL/GenBank/DDBJ whole genome shotgun (WGS) entry which is preliminary data.</text>
</comment>
<dbReference type="NCBIfam" id="TIGR00158">
    <property type="entry name" value="L9"/>
    <property type="match status" value="1"/>
</dbReference>
<keyword evidence="4 7" id="KW-0689">Ribosomal protein</keyword>
<evidence type="ECO:0000256" key="3">
    <source>
        <dbReference type="ARBA" id="ARBA00022884"/>
    </source>
</evidence>
<evidence type="ECO:0000256" key="6">
    <source>
        <dbReference type="ARBA" id="ARBA00035292"/>
    </source>
</evidence>
<comment type="function">
    <text evidence="7">Binds to the 23S rRNA.</text>
</comment>
<reference evidence="9 10" key="1">
    <citation type="journal article" date="2016" name="Nat. Commun.">
        <title>Thousands of microbial genomes shed light on interconnected biogeochemical processes in an aquifer system.</title>
        <authorList>
            <person name="Anantharaman K."/>
            <person name="Brown C.T."/>
            <person name="Hug L.A."/>
            <person name="Sharon I."/>
            <person name="Castelle C.J."/>
            <person name="Probst A.J."/>
            <person name="Thomas B.C."/>
            <person name="Singh A."/>
            <person name="Wilkins M.J."/>
            <person name="Karaoz U."/>
            <person name="Brodie E.L."/>
            <person name="Williams K.H."/>
            <person name="Hubbard S.S."/>
            <person name="Banfield J.F."/>
        </authorList>
    </citation>
    <scope>NUCLEOTIDE SEQUENCE [LARGE SCALE GENOMIC DNA]</scope>
</reference>
<evidence type="ECO:0000313" key="10">
    <source>
        <dbReference type="Proteomes" id="UP000177594"/>
    </source>
</evidence>
<dbReference type="SUPFAM" id="SSF55658">
    <property type="entry name" value="L9 N-domain-like"/>
    <property type="match status" value="1"/>
</dbReference>
<sequence>MKIILLQNIKDLGRIGDIKNVADGYGRNYLIARGLAKLATETTMKEAEFLKKKNEVEEKIVNEKAKEMAEKAKNIILEFTKKASKTGKLFASLTKEEVAEELSKAVGGKIDPDSIDFDPSTSSGHQAHGEHIKQAGEHMIGVELIPGVKAELKVVVKS</sequence>
<dbReference type="SUPFAM" id="SSF55653">
    <property type="entry name" value="Ribosomal protein L9 C-domain"/>
    <property type="match status" value="1"/>
</dbReference>
<dbReference type="Gene3D" id="3.40.5.10">
    <property type="entry name" value="Ribosomal protein L9, N-terminal domain"/>
    <property type="match status" value="1"/>
</dbReference>
<dbReference type="InterPro" id="IPR036935">
    <property type="entry name" value="Ribosomal_bL9_N_sf"/>
</dbReference>
<keyword evidence="3 7" id="KW-0694">RNA-binding</keyword>
<accession>A0A1F8EHK0</accession>
<dbReference type="InterPro" id="IPR020594">
    <property type="entry name" value="Ribosomal_bL9_bac/chp"/>
</dbReference>
<dbReference type="InterPro" id="IPR009027">
    <property type="entry name" value="Ribosomal_bL9/RNase_H1_N"/>
</dbReference>
<organism evidence="9 10">
    <name type="scientific">Candidatus Yanofskybacteria bacterium RIFCSPHIGHO2_01_FULL_39_8b</name>
    <dbReference type="NCBI Taxonomy" id="1802659"/>
    <lineage>
        <taxon>Bacteria</taxon>
        <taxon>Candidatus Yanofskyibacteriota</taxon>
    </lineage>
</organism>
<evidence type="ECO:0000256" key="1">
    <source>
        <dbReference type="ARBA" id="ARBA00010605"/>
    </source>
</evidence>
<dbReference type="EMBL" id="MGIZ01000003">
    <property type="protein sequence ID" value="OGN00098.1"/>
    <property type="molecule type" value="Genomic_DNA"/>
</dbReference>
<dbReference type="PANTHER" id="PTHR21368">
    <property type="entry name" value="50S RIBOSOMAL PROTEIN L9"/>
    <property type="match status" value="1"/>
</dbReference>
<dbReference type="PROSITE" id="PS00651">
    <property type="entry name" value="RIBOSOMAL_L9"/>
    <property type="match status" value="1"/>
</dbReference>
<evidence type="ECO:0000256" key="7">
    <source>
        <dbReference type="HAMAP-Rule" id="MF_00503"/>
    </source>
</evidence>
<keyword evidence="5 7" id="KW-0687">Ribonucleoprotein</keyword>
<evidence type="ECO:0000256" key="2">
    <source>
        <dbReference type="ARBA" id="ARBA00022730"/>
    </source>
</evidence>
<dbReference type="Pfam" id="PF01281">
    <property type="entry name" value="Ribosomal_L9_N"/>
    <property type="match status" value="1"/>
</dbReference>
<gene>
    <name evidence="7" type="primary">rplI</name>
    <name evidence="9" type="ORF">A2817_02200</name>
</gene>
<protein>
    <recommendedName>
        <fullName evidence="6 7">Large ribosomal subunit protein bL9</fullName>
    </recommendedName>
</protein>
<dbReference type="InterPro" id="IPR036791">
    <property type="entry name" value="Ribosomal_bL9_C_sf"/>
</dbReference>
<dbReference type="InterPro" id="IPR000244">
    <property type="entry name" value="Ribosomal_bL9"/>
</dbReference>
<evidence type="ECO:0000256" key="4">
    <source>
        <dbReference type="ARBA" id="ARBA00022980"/>
    </source>
</evidence>
<dbReference type="Pfam" id="PF03948">
    <property type="entry name" value="Ribosomal_L9_C"/>
    <property type="match status" value="1"/>
</dbReference>
<comment type="similarity">
    <text evidence="1 7">Belongs to the bacterial ribosomal protein bL9 family.</text>
</comment>